<dbReference type="AlphaFoldDB" id="A0AAV4KAJ2"/>
<reference evidence="4" key="3">
    <citation type="journal article" date="2019" name="Int. J. Syst. Evol. Microbiol.">
        <title>The Global Catalogue of Microorganisms (GCM) 10K type strain sequencing project: providing services to taxonomists for standard genome sequencing and annotation.</title>
        <authorList>
            <consortium name="The Broad Institute Genomics Platform"/>
            <consortium name="The Broad Institute Genome Sequencing Center for Infectious Disease"/>
            <person name="Wu L."/>
            <person name="Ma J."/>
        </authorList>
    </citation>
    <scope>NUCLEOTIDE SEQUENCE [LARGE SCALE GENOMIC DNA]</scope>
    <source>
        <strain evidence="4">CGMCC 1.8884</strain>
    </source>
</reference>
<evidence type="ECO:0000259" key="1">
    <source>
        <dbReference type="Pfam" id="PF13474"/>
    </source>
</evidence>
<dbReference type="Proteomes" id="UP000652720">
    <property type="component" value="Unassembled WGS sequence"/>
</dbReference>
<dbReference type="Gene3D" id="3.10.450.50">
    <property type="match status" value="1"/>
</dbReference>
<feature type="domain" description="SnoaL-like" evidence="1">
    <location>
        <begin position="11"/>
        <end position="129"/>
    </location>
</feature>
<dbReference type="EMBL" id="BMMA01000043">
    <property type="protein sequence ID" value="GGI92300.1"/>
    <property type="molecule type" value="Genomic_DNA"/>
</dbReference>
<sequence>MSLTDPRQWPEAYAAAVYAKDVEAFTALYAPDAHAFDTWGAAPLNGQAAFRDMAAEWFGSLGDERVVVTCRELHSAESADLATLHAFIEFQAVNTDGQPLRAVQERVTWVLARLSGGWVVTHQHTSAPLGFGTAGETAD</sequence>
<dbReference type="InterPro" id="IPR037401">
    <property type="entry name" value="SnoaL-like"/>
</dbReference>
<dbReference type="GeneID" id="59165697"/>
<proteinExistence type="predicted"/>
<reference evidence="2" key="4">
    <citation type="submission" date="2023-08" db="EMBL/GenBank/DDBJ databases">
        <authorList>
            <person name="Sun Q."/>
            <person name="Zhou Y."/>
        </authorList>
    </citation>
    <scope>NUCLEOTIDE SEQUENCE</scope>
    <source>
        <strain evidence="3">CGMCC 1.8884</strain>
        <strain evidence="2">CGMCC 1.8885</strain>
    </source>
</reference>
<dbReference type="Proteomes" id="UP000630135">
    <property type="component" value="Unassembled WGS sequence"/>
</dbReference>
<name>A0AAV4KAJ2_9DEIO</name>
<reference evidence="3" key="1">
    <citation type="journal article" date="2014" name="Int. J. Syst. Evol. Microbiol.">
        <title>Complete genome of a new Firmicutes species belonging to the dominant human colonic microbiota ('Ruminococcus bicirculans') reveals two chromosomes and a selective capacity to utilize plant glucans.</title>
        <authorList>
            <consortium name="NISC Comparative Sequencing Program"/>
            <person name="Wegmann U."/>
            <person name="Louis P."/>
            <person name="Goesmann A."/>
            <person name="Henrissat B."/>
            <person name="Duncan S.H."/>
            <person name="Flint H.J."/>
        </authorList>
    </citation>
    <scope>NUCLEOTIDE SEQUENCE</scope>
    <source>
        <strain evidence="3">CGMCC 1.8884</strain>
    </source>
</reference>
<evidence type="ECO:0000313" key="4">
    <source>
        <dbReference type="Proteomes" id="UP000630135"/>
    </source>
</evidence>
<organism evidence="2 5">
    <name type="scientific">Deinococcus wulumuqiensis</name>
    <dbReference type="NCBI Taxonomy" id="980427"/>
    <lineage>
        <taxon>Bacteria</taxon>
        <taxon>Thermotogati</taxon>
        <taxon>Deinococcota</taxon>
        <taxon>Deinococci</taxon>
        <taxon>Deinococcales</taxon>
        <taxon>Deinococcaceae</taxon>
        <taxon>Deinococcus</taxon>
    </lineage>
</organism>
<dbReference type="SUPFAM" id="SSF54427">
    <property type="entry name" value="NTF2-like"/>
    <property type="match status" value="1"/>
</dbReference>
<reference evidence="2" key="2">
    <citation type="journal article" date="2014" name="Int. J. Syst. Evol. Microbiol.">
        <title>Complete genome sequence of Corynebacterium casei LMG S-19264T (=DSM 44701T), isolated from a smear-ripened cheese.</title>
        <authorList>
            <consortium name="US DOE Joint Genome Institute (JGI-PGF)"/>
            <person name="Walter F."/>
            <person name="Albersmeier A."/>
            <person name="Kalinowski J."/>
            <person name="Ruckert C."/>
        </authorList>
    </citation>
    <scope>NUCLEOTIDE SEQUENCE</scope>
    <source>
        <strain evidence="2">CGMCC 1.8885</strain>
    </source>
</reference>
<evidence type="ECO:0000313" key="2">
    <source>
        <dbReference type="EMBL" id="GGI92300.1"/>
    </source>
</evidence>
<protein>
    <recommendedName>
        <fullName evidence="1">SnoaL-like domain-containing protein</fullName>
    </recommendedName>
</protein>
<dbReference type="InterPro" id="IPR032710">
    <property type="entry name" value="NTF2-like_dom_sf"/>
</dbReference>
<dbReference type="RefSeq" id="WP_017871304.1">
    <property type="nucleotide sequence ID" value="NZ_BMLZ01000050.1"/>
</dbReference>
<comment type="caution">
    <text evidence="2">The sequence shown here is derived from an EMBL/GenBank/DDBJ whole genome shotgun (WGS) entry which is preliminary data.</text>
</comment>
<dbReference type="Pfam" id="PF13474">
    <property type="entry name" value="SnoaL_3"/>
    <property type="match status" value="1"/>
</dbReference>
<accession>A0AAV4KAJ2</accession>
<gene>
    <name evidence="3" type="ORF">GCM10008021_27290</name>
    <name evidence="2" type="ORF">GCM10010914_28570</name>
</gene>
<dbReference type="EMBL" id="BMLZ01000050">
    <property type="protein sequence ID" value="GGP31078.1"/>
    <property type="molecule type" value="Genomic_DNA"/>
</dbReference>
<evidence type="ECO:0000313" key="3">
    <source>
        <dbReference type="EMBL" id="GGP31078.1"/>
    </source>
</evidence>
<evidence type="ECO:0000313" key="5">
    <source>
        <dbReference type="Proteomes" id="UP000652720"/>
    </source>
</evidence>
<keyword evidence="4" id="KW-1185">Reference proteome</keyword>